<dbReference type="KEGG" id="agv:OJF2_46840"/>
<dbReference type="InterPro" id="IPR027417">
    <property type="entry name" value="P-loop_NTPase"/>
</dbReference>
<keyword evidence="1" id="KW-1133">Transmembrane helix</keyword>
<keyword evidence="1" id="KW-0812">Transmembrane</keyword>
<sequence length="786" mass="88741">MTERRNTRLDALEARLTGPKRIALFGHRNVGKTTLLAMLYREAASGQVPGVRLAAADAQSAEYLAEKIAQIESGQPMAGTLAETELHLRLYHGPARFDIILKDYQGEHVTLGTDEPIQEFFAGCDAVLFCLDPEGSADPSERRRRQQEVENLLERYIERSEDLSTDRPVALLLTKFDRVLAEHSRREGQDEPPVLSGAYVERIVDERYGMTRHALRQHAPDSAIFGVSSYGPGSSGNRPPATLHPMGLEGPLAWLAERIEERDRAQMEWLWEIAPRDVPRLERCVAAYERRYPRSNRSYEFRGRLKALARRRGRARLARVAVAAAGLAVLAAGYDFWGYRRAEAFERQAGNSPPSIARRWTQLAQDHPLLPFFFPSLARQAALRKAEWAVKAADTQVAVGTAPADLERDLRGIKEQAPQLAPAIRRVEEAREQSRQEMRWKEVRAAALSLSAVDEPEGPLADLDAFVREFPDTPRRAEVMELARTLKAHAASRRSAAERKLVDDLARSESLPNASLPDLIEKARQFLADHPDSGYQSEVRAKLDDYVRRLDGRDIERAREYSRRYPTNFATRIERFQDYLKAHQAGGLFLGEASEARERILGEWDAYAYRQAYDHAVAHPDDVPEVARRLRDYLRDHPDGRFVADARAYLEWWDRISVPGEYRVTLRRGEVEPKVGKYLSGGAPDLGVVLDVGGVTYGPSPVIRDSHRPIWDYTFPRPIAWKYGDPVTIRIIDYDWSASEVYTFNTPHGDPLAMRLLSGTVRPAKGGSTMLVFTSDFAVPTLPRPD</sequence>
<evidence type="ECO:0000313" key="3">
    <source>
        <dbReference type="EMBL" id="QEH36124.1"/>
    </source>
</evidence>
<dbReference type="SUPFAM" id="SSF52540">
    <property type="entry name" value="P-loop containing nucleoside triphosphate hydrolases"/>
    <property type="match status" value="1"/>
</dbReference>
<dbReference type="AlphaFoldDB" id="A0A5B9W794"/>
<dbReference type="EMBL" id="CP042997">
    <property type="protein sequence ID" value="QEH36124.1"/>
    <property type="molecule type" value="Genomic_DNA"/>
</dbReference>
<name>A0A5B9W794_9BACT</name>
<protein>
    <recommendedName>
        <fullName evidence="2">Double-GTPase 2 domain-containing protein</fullName>
    </recommendedName>
</protein>
<dbReference type="Gene3D" id="3.40.50.300">
    <property type="entry name" value="P-loop containing nucleotide triphosphate hydrolases"/>
    <property type="match status" value="1"/>
</dbReference>
<evidence type="ECO:0000313" key="4">
    <source>
        <dbReference type="Proteomes" id="UP000324233"/>
    </source>
</evidence>
<evidence type="ECO:0000256" key="1">
    <source>
        <dbReference type="SAM" id="Phobius"/>
    </source>
</evidence>
<organism evidence="3 4">
    <name type="scientific">Aquisphaera giovannonii</name>
    <dbReference type="NCBI Taxonomy" id="406548"/>
    <lineage>
        <taxon>Bacteria</taxon>
        <taxon>Pseudomonadati</taxon>
        <taxon>Planctomycetota</taxon>
        <taxon>Planctomycetia</taxon>
        <taxon>Isosphaerales</taxon>
        <taxon>Isosphaeraceae</taxon>
        <taxon>Aquisphaera</taxon>
    </lineage>
</organism>
<accession>A0A5B9W794</accession>
<feature type="domain" description="Double-GTPase 2" evidence="2">
    <location>
        <begin position="21"/>
        <end position="182"/>
    </location>
</feature>
<dbReference type="RefSeq" id="WP_148595840.1">
    <property type="nucleotide sequence ID" value="NZ_CP042997.1"/>
</dbReference>
<gene>
    <name evidence="3" type="ORF">OJF2_46840</name>
</gene>
<reference evidence="3 4" key="1">
    <citation type="submission" date="2019-08" db="EMBL/GenBank/DDBJ databases">
        <title>Deep-cultivation of Planctomycetes and their phenomic and genomic characterization uncovers novel biology.</title>
        <authorList>
            <person name="Wiegand S."/>
            <person name="Jogler M."/>
            <person name="Boedeker C."/>
            <person name="Pinto D."/>
            <person name="Vollmers J."/>
            <person name="Rivas-Marin E."/>
            <person name="Kohn T."/>
            <person name="Peeters S.H."/>
            <person name="Heuer A."/>
            <person name="Rast P."/>
            <person name="Oberbeckmann S."/>
            <person name="Bunk B."/>
            <person name="Jeske O."/>
            <person name="Meyerdierks A."/>
            <person name="Storesund J.E."/>
            <person name="Kallscheuer N."/>
            <person name="Luecker S."/>
            <person name="Lage O.M."/>
            <person name="Pohl T."/>
            <person name="Merkel B.J."/>
            <person name="Hornburger P."/>
            <person name="Mueller R.-W."/>
            <person name="Bruemmer F."/>
            <person name="Labrenz M."/>
            <person name="Spormann A.M."/>
            <person name="Op den Camp H."/>
            <person name="Overmann J."/>
            <person name="Amann R."/>
            <person name="Jetten M.S.M."/>
            <person name="Mascher T."/>
            <person name="Medema M.H."/>
            <person name="Devos D.P."/>
            <person name="Kaster A.-K."/>
            <person name="Ovreas L."/>
            <person name="Rohde M."/>
            <person name="Galperin M.Y."/>
            <person name="Jogler C."/>
        </authorList>
    </citation>
    <scope>NUCLEOTIDE SEQUENCE [LARGE SCALE GENOMIC DNA]</scope>
    <source>
        <strain evidence="3 4">OJF2</strain>
    </source>
</reference>
<evidence type="ECO:0000259" key="2">
    <source>
        <dbReference type="Pfam" id="PF19993"/>
    </source>
</evidence>
<feature type="transmembrane region" description="Helical" evidence="1">
    <location>
        <begin position="317"/>
        <end position="337"/>
    </location>
</feature>
<keyword evidence="1" id="KW-0472">Membrane</keyword>
<keyword evidence="4" id="KW-1185">Reference proteome</keyword>
<dbReference type="SUPFAM" id="SSF49562">
    <property type="entry name" value="C2 domain (Calcium/lipid-binding domain, CaLB)"/>
    <property type="match status" value="1"/>
</dbReference>
<dbReference type="InterPro" id="IPR045528">
    <property type="entry name" value="DO-GTPase2"/>
</dbReference>
<proteinExistence type="predicted"/>
<dbReference type="OrthoDB" id="222734at2"/>
<dbReference type="InterPro" id="IPR035892">
    <property type="entry name" value="C2_domain_sf"/>
</dbReference>
<dbReference type="Pfam" id="PF19993">
    <property type="entry name" value="DO-GTPase2"/>
    <property type="match status" value="1"/>
</dbReference>
<dbReference type="Proteomes" id="UP000324233">
    <property type="component" value="Chromosome"/>
</dbReference>